<dbReference type="InterPro" id="IPR036875">
    <property type="entry name" value="Znf_CCHC_sf"/>
</dbReference>
<dbReference type="SMART" id="SM00343">
    <property type="entry name" value="ZnF_C2HC"/>
    <property type="match status" value="2"/>
</dbReference>
<dbReference type="PANTHER" id="PTHR37984">
    <property type="entry name" value="PROTEIN CBG26694"/>
    <property type="match status" value="1"/>
</dbReference>
<proteinExistence type="predicted"/>
<evidence type="ECO:0000259" key="3">
    <source>
        <dbReference type="PROSITE" id="PS50158"/>
    </source>
</evidence>
<evidence type="ECO:0000259" key="4">
    <source>
        <dbReference type="PROSITE" id="PS50878"/>
    </source>
</evidence>
<feature type="compositionally biased region" description="Polar residues" evidence="2">
    <location>
        <begin position="234"/>
        <end position="248"/>
    </location>
</feature>
<keyword evidence="1" id="KW-0863">Zinc-finger</keyword>
<evidence type="ECO:0000313" key="6">
    <source>
        <dbReference type="Proteomes" id="UP000717585"/>
    </source>
</evidence>
<dbReference type="GO" id="GO:0003676">
    <property type="term" value="F:nucleic acid binding"/>
    <property type="evidence" value="ECO:0007669"/>
    <property type="project" value="InterPro"/>
</dbReference>
<dbReference type="Pfam" id="PF00078">
    <property type="entry name" value="RVT_1"/>
    <property type="match status" value="1"/>
</dbReference>
<dbReference type="Gene3D" id="4.10.60.10">
    <property type="entry name" value="Zinc finger, CCHC-type"/>
    <property type="match status" value="1"/>
</dbReference>
<keyword evidence="1" id="KW-0862">Zinc</keyword>
<dbReference type="Proteomes" id="UP000717585">
    <property type="component" value="Unassembled WGS sequence"/>
</dbReference>
<dbReference type="GO" id="GO:0008270">
    <property type="term" value="F:zinc ion binding"/>
    <property type="evidence" value="ECO:0007669"/>
    <property type="project" value="UniProtKB-KW"/>
</dbReference>
<dbReference type="EMBL" id="JAHDYR010000032">
    <property type="protein sequence ID" value="KAG9392790.1"/>
    <property type="molecule type" value="Genomic_DNA"/>
</dbReference>
<dbReference type="AlphaFoldDB" id="A0A8J6AVR1"/>
<dbReference type="InterPro" id="IPR000477">
    <property type="entry name" value="RT_dom"/>
</dbReference>
<feature type="region of interest" description="Disordered" evidence="2">
    <location>
        <begin position="183"/>
        <end position="248"/>
    </location>
</feature>
<dbReference type="PROSITE" id="PS50158">
    <property type="entry name" value="ZF_CCHC"/>
    <property type="match status" value="2"/>
</dbReference>
<feature type="domain" description="CCHC-type" evidence="3">
    <location>
        <begin position="257"/>
        <end position="272"/>
    </location>
</feature>
<keyword evidence="1" id="KW-0479">Metal-binding</keyword>
<dbReference type="PANTHER" id="PTHR37984:SF5">
    <property type="entry name" value="PROTEIN NYNRIN-LIKE"/>
    <property type="match status" value="1"/>
</dbReference>
<evidence type="ECO:0000256" key="1">
    <source>
        <dbReference type="PROSITE-ProRule" id="PRU00047"/>
    </source>
</evidence>
<evidence type="ECO:0000313" key="5">
    <source>
        <dbReference type="EMBL" id="KAG9392790.1"/>
    </source>
</evidence>
<dbReference type="PROSITE" id="PS50878">
    <property type="entry name" value="RT_POL"/>
    <property type="match status" value="1"/>
</dbReference>
<reference evidence="5" key="1">
    <citation type="submission" date="2021-05" db="EMBL/GenBank/DDBJ databases">
        <title>A free-living protist that lacks canonical eukaryotic 1 DNA replication and segregation systems.</title>
        <authorList>
            <person name="Salas-Leiva D.E."/>
            <person name="Tromer E.C."/>
            <person name="Curtis B.A."/>
            <person name="Jerlstrom-Hultqvist J."/>
            <person name="Kolisko M."/>
            <person name="Yi Z."/>
            <person name="Salas-Leiva J.S."/>
            <person name="Gallot-Lavallee L."/>
            <person name="Kops G.J.P.L."/>
            <person name="Archibald J.M."/>
            <person name="Simpson A.G.B."/>
            <person name="Roger A.J."/>
        </authorList>
    </citation>
    <scope>NUCLEOTIDE SEQUENCE</scope>
    <source>
        <strain evidence="5">BICM</strain>
    </source>
</reference>
<feature type="domain" description="CCHC-type" evidence="3">
    <location>
        <begin position="277"/>
        <end position="291"/>
    </location>
</feature>
<dbReference type="InterPro" id="IPR043128">
    <property type="entry name" value="Rev_trsase/Diguanyl_cyclase"/>
</dbReference>
<dbReference type="SUPFAM" id="SSF57756">
    <property type="entry name" value="Retrovirus zinc finger-like domains"/>
    <property type="match status" value="1"/>
</dbReference>
<feature type="domain" description="Reverse transcriptase" evidence="4">
    <location>
        <begin position="525"/>
        <end position="638"/>
    </location>
</feature>
<organism evidence="5 6">
    <name type="scientific">Carpediemonas membranifera</name>
    <dbReference type="NCBI Taxonomy" id="201153"/>
    <lineage>
        <taxon>Eukaryota</taxon>
        <taxon>Metamonada</taxon>
        <taxon>Carpediemonas-like organisms</taxon>
        <taxon>Carpediemonas</taxon>
    </lineage>
</organism>
<dbReference type="Gene3D" id="3.30.70.270">
    <property type="match status" value="1"/>
</dbReference>
<sequence length="638" mass="71125">MTEDKGPLCTQPEINALLSFKEKLDRHVRTGGKRRLIKRLGPAVTSYCAAVGVDVAKTYKSAKHNTVTGEKRKKHEREDLVFRAIANAIKPTDPILERRLFQLTTQGIDVGRLSLYADRFISRKAVLAPSFSDAVMRSMFVKGIQDEDLRREVKEAATGLDLNSTIQVALQTCKRLQEAAMITSRTIKSDSQPRNRPPKDQRASHSRGLRRQGGPPHPGEHQSHGKHQYRGAQSEMQRSQQTGSSTDHQSTSRTIVCYNCGKSGHTSRQCRNPKTVCSKCGKQGHQDKFCRGTSVNPQACSSFSRAPAHVLTSLSQTHSNALPIVTAEVPVGNDHSVQWERVLFDCGADICLVNPQSATAAELIPTKLSQPIVIKTPGGSIESDVCYEIPLLMHKSPFTPKALSTTVAAYGVECIYDLLLSYPTMVEWGILPSVAESQASRDSDDMEPSVPPMDAMQSYTMSTDFTAMHARIIAKFSRCFEEREGFSALEPYDLILKEDRVVASRSNYIPHQKQGLFDEHVRELLAKKYIEASFSPYSSPALLVPKGRDRTRMVVDFRRINDLTEPFDYPIPEVQACLARLAGAKIFATIDLSKGYHQVKLSERSRQYTAFQTPRGKFQYTGMPFGLKKRWGAFPVCN</sequence>
<accession>A0A8J6AVR1</accession>
<protein>
    <submittedName>
        <fullName evidence="5">Zinc knuckle</fullName>
    </submittedName>
</protein>
<dbReference type="InterPro" id="IPR043502">
    <property type="entry name" value="DNA/RNA_pol_sf"/>
</dbReference>
<dbReference type="Pfam" id="PF00098">
    <property type="entry name" value="zf-CCHC"/>
    <property type="match status" value="1"/>
</dbReference>
<comment type="caution">
    <text evidence="5">The sequence shown here is derived from an EMBL/GenBank/DDBJ whole genome shotgun (WGS) entry which is preliminary data.</text>
</comment>
<dbReference type="OrthoDB" id="420169at2759"/>
<evidence type="ECO:0000256" key="2">
    <source>
        <dbReference type="SAM" id="MobiDB-lite"/>
    </source>
</evidence>
<feature type="compositionally biased region" description="Basic and acidic residues" evidence="2">
    <location>
        <begin position="187"/>
        <end position="203"/>
    </location>
</feature>
<dbReference type="InterPro" id="IPR001878">
    <property type="entry name" value="Znf_CCHC"/>
</dbReference>
<dbReference type="CDD" id="cd01647">
    <property type="entry name" value="RT_LTR"/>
    <property type="match status" value="1"/>
</dbReference>
<keyword evidence="6" id="KW-1185">Reference proteome</keyword>
<dbReference type="Gene3D" id="3.10.10.10">
    <property type="entry name" value="HIV Type 1 Reverse Transcriptase, subunit A, domain 1"/>
    <property type="match status" value="1"/>
</dbReference>
<dbReference type="Pfam" id="PF08284">
    <property type="entry name" value="RVP_2"/>
    <property type="match status" value="1"/>
</dbReference>
<dbReference type="InterPro" id="IPR050951">
    <property type="entry name" value="Retrovirus_Pol_polyprotein"/>
</dbReference>
<name>A0A8J6AVR1_9EUKA</name>
<dbReference type="SUPFAM" id="SSF56672">
    <property type="entry name" value="DNA/RNA polymerases"/>
    <property type="match status" value="1"/>
</dbReference>
<gene>
    <name evidence="5" type="ORF">J8273_5824</name>
</gene>